<evidence type="ECO:0000259" key="5">
    <source>
        <dbReference type="Pfam" id="PF22725"/>
    </source>
</evidence>
<dbReference type="SUPFAM" id="SSF51735">
    <property type="entry name" value="NAD(P)-binding Rossmann-fold domains"/>
    <property type="match status" value="1"/>
</dbReference>
<dbReference type="Pfam" id="PF22725">
    <property type="entry name" value="GFO_IDH_MocA_C3"/>
    <property type="match status" value="1"/>
</dbReference>
<evidence type="ECO:0000256" key="2">
    <source>
        <dbReference type="ARBA" id="ARBA00023002"/>
    </source>
</evidence>
<feature type="compositionally biased region" description="Basic and acidic residues" evidence="3">
    <location>
        <begin position="1"/>
        <end position="14"/>
    </location>
</feature>
<evidence type="ECO:0000256" key="1">
    <source>
        <dbReference type="ARBA" id="ARBA00010928"/>
    </source>
</evidence>
<dbReference type="InterPro" id="IPR051317">
    <property type="entry name" value="Gfo/Idh/MocA_oxidoreduct"/>
</dbReference>
<comment type="similarity">
    <text evidence="1">Belongs to the Gfo/Idh/MocA family.</text>
</comment>
<evidence type="ECO:0000259" key="4">
    <source>
        <dbReference type="Pfam" id="PF01408"/>
    </source>
</evidence>
<dbReference type="PANTHER" id="PTHR43708">
    <property type="entry name" value="CONSERVED EXPRESSED OXIDOREDUCTASE (EUROFUNG)"/>
    <property type="match status" value="1"/>
</dbReference>
<dbReference type="Pfam" id="PF01408">
    <property type="entry name" value="GFO_IDH_MocA"/>
    <property type="match status" value="1"/>
</dbReference>
<evidence type="ECO:0000256" key="3">
    <source>
        <dbReference type="SAM" id="MobiDB-lite"/>
    </source>
</evidence>
<dbReference type="GO" id="GO:0000166">
    <property type="term" value="F:nucleotide binding"/>
    <property type="evidence" value="ECO:0007669"/>
    <property type="project" value="InterPro"/>
</dbReference>
<evidence type="ECO:0000313" key="7">
    <source>
        <dbReference type="Proteomes" id="UP000315010"/>
    </source>
</evidence>
<dbReference type="Proteomes" id="UP000315010">
    <property type="component" value="Unassembled WGS sequence"/>
</dbReference>
<protein>
    <submittedName>
        <fullName evidence="6">Putative oxidoreductase YdgJ</fullName>
        <ecNumber evidence="6">1.-.-.-</ecNumber>
    </submittedName>
</protein>
<name>A0A5C5YP34_9BACT</name>
<feature type="domain" description="Gfo/Idh/MocA-like oxidoreductase N-terminal" evidence="4">
    <location>
        <begin position="35"/>
        <end position="152"/>
    </location>
</feature>
<feature type="region of interest" description="Disordered" evidence="3">
    <location>
        <begin position="1"/>
        <end position="21"/>
    </location>
</feature>
<dbReference type="Gene3D" id="3.30.360.10">
    <property type="entry name" value="Dihydrodipicolinate Reductase, domain 2"/>
    <property type="match status" value="1"/>
</dbReference>
<accession>A0A5C5YP34</accession>
<keyword evidence="2 6" id="KW-0560">Oxidoreductase</keyword>
<sequence>MSDNERNYDLKPKSSEQVAAKSFPYEPPVPLRSHRIGLIGCGGISENHLAAYKHAGFDVVAFSDLDLSRAQARRDAFYPDGEVFVESQALLENADVDVVDIATPAAVRVPIIEAALDAGKNVLSQKPFVLDMETGRRLVDLADEKHCLLAVNQNGRWAPHLSFLREAVKADLIGDVVSVAVDIHWDHNWIQGTLFDQMTHVVLEDFAIHWFDFTASIVPGIADRIYASAMRSQGQTAKPPLLATALLDYPKTRVVLNFDADTRWGAEDRTVVRGTKGTLISCGTSLTEQSVTAYTEEGWFHADLQGNWFREGFFGTMAELLCAIEQGRQPLNNARDNLRGLAMCFAAVENAESHP</sequence>
<dbReference type="Gene3D" id="3.40.50.720">
    <property type="entry name" value="NAD(P)-binding Rossmann-like Domain"/>
    <property type="match status" value="1"/>
</dbReference>
<dbReference type="AlphaFoldDB" id="A0A5C5YP34"/>
<dbReference type="PANTHER" id="PTHR43708:SF5">
    <property type="entry name" value="CONSERVED EXPRESSED OXIDOREDUCTASE (EUROFUNG)-RELATED"/>
    <property type="match status" value="1"/>
</dbReference>
<dbReference type="EC" id="1.-.-.-" evidence="6"/>
<gene>
    <name evidence="6" type="primary">ydgJ_3</name>
    <name evidence="6" type="ORF">CA13_71830</name>
</gene>
<dbReference type="OrthoDB" id="6183734at2"/>
<dbReference type="GO" id="GO:0016491">
    <property type="term" value="F:oxidoreductase activity"/>
    <property type="evidence" value="ECO:0007669"/>
    <property type="project" value="UniProtKB-KW"/>
</dbReference>
<feature type="domain" description="GFO/IDH/MocA-like oxidoreductase" evidence="5">
    <location>
        <begin position="164"/>
        <end position="279"/>
    </location>
</feature>
<dbReference type="InterPro" id="IPR036291">
    <property type="entry name" value="NAD(P)-bd_dom_sf"/>
</dbReference>
<dbReference type="EMBL" id="SJPJ01000002">
    <property type="protein sequence ID" value="TWT76686.1"/>
    <property type="molecule type" value="Genomic_DNA"/>
</dbReference>
<comment type="caution">
    <text evidence="6">The sequence shown here is derived from an EMBL/GenBank/DDBJ whole genome shotgun (WGS) entry which is preliminary data.</text>
</comment>
<organism evidence="6 7">
    <name type="scientific">Novipirellula herctigrandis</name>
    <dbReference type="NCBI Taxonomy" id="2527986"/>
    <lineage>
        <taxon>Bacteria</taxon>
        <taxon>Pseudomonadati</taxon>
        <taxon>Planctomycetota</taxon>
        <taxon>Planctomycetia</taxon>
        <taxon>Pirellulales</taxon>
        <taxon>Pirellulaceae</taxon>
        <taxon>Novipirellula</taxon>
    </lineage>
</organism>
<evidence type="ECO:0000313" key="6">
    <source>
        <dbReference type="EMBL" id="TWT76686.1"/>
    </source>
</evidence>
<proteinExistence type="inferred from homology"/>
<dbReference type="RefSeq" id="WP_146404412.1">
    <property type="nucleotide sequence ID" value="NZ_SJPJ01000002.1"/>
</dbReference>
<dbReference type="InterPro" id="IPR055170">
    <property type="entry name" value="GFO_IDH_MocA-like_dom"/>
</dbReference>
<reference evidence="6 7" key="1">
    <citation type="submission" date="2019-02" db="EMBL/GenBank/DDBJ databases">
        <title>Deep-cultivation of Planctomycetes and their phenomic and genomic characterization uncovers novel biology.</title>
        <authorList>
            <person name="Wiegand S."/>
            <person name="Jogler M."/>
            <person name="Boedeker C."/>
            <person name="Pinto D."/>
            <person name="Vollmers J."/>
            <person name="Rivas-Marin E."/>
            <person name="Kohn T."/>
            <person name="Peeters S.H."/>
            <person name="Heuer A."/>
            <person name="Rast P."/>
            <person name="Oberbeckmann S."/>
            <person name="Bunk B."/>
            <person name="Jeske O."/>
            <person name="Meyerdierks A."/>
            <person name="Storesund J.E."/>
            <person name="Kallscheuer N."/>
            <person name="Luecker S."/>
            <person name="Lage O.M."/>
            <person name="Pohl T."/>
            <person name="Merkel B.J."/>
            <person name="Hornburger P."/>
            <person name="Mueller R.-W."/>
            <person name="Bruemmer F."/>
            <person name="Labrenz M."/>
            <person name="Spormann A.M."/>
            <person name="Op Den Camp H."/>
            <person name="Overmann J."/>
            <person name="Amann R."/>
            <person name="Jetten M.S.M."/>
            <person name="Mascher T."/>
            <person name="Medema M.H."/>
            <person name="Devos D.P."/>
            <person name="Kaster A.-K."/>
            <person name="Ovreas L."/>
            <person name="Rohde M."/>
            <person name="Galperin M.Y."/>
            <person name="Jogler C."/>
        </authorList>
    </citation>
    <scope>NUCLEOTIDE SEQUENCE [LARGE SCALE GENOMIC DNA]</scope>
    <source>
        <strain evidence="6 7">CA13</strain>
    </source>
</reference>
<dbReference type="InterPro" id="IPR000683">
    <property type="entry name" value="Gfo/Idh/MocA-like_OxRdtase_N"/>
</dbReference>
<dbReference type="SUPFAM" id="SSF55347">
    <property type="entry name" value="Glyceraldehyde-3-phosphate dehydrogenase-like, C-terminal domain"/>
    <property type="match status" value="1"/>
</dbReference>
<keyword evidence="7" id="KW-1185">Reference proteome</keyword>